<evidence type="ECO:0000313" key="3">
    <source>
        <dbReference type="Proteomes" id="UP000007799"/>
    </source>
</evidence>
<dbReference type="CDD" id="cd14944">
    <property type="entry name" value="TRAPPC6A_Trs33"/>
    <property type="match status" value="1"/>
</dbReference>
<organism evidence="3">
    <name type="scientific">Salpingoeca rosetta (strain ATCC 50818 / BSB-021)</name>
    <dbReference type="NCBI Taxonomy" id="946362"/>
    <lineage>
        <taxon>Eukaryota</taxon>
        <taxon>Choanoflagellata</taxon>
        <taxon>Craspedida</taxon>
        <taxon>Salpingoecidae</taxon>
        <taxon>Salpingoeca</taxon>
    </lineage>
</organism>
<dbReference type="GO" id="GO:0005801">
    <property type="term" value="C:cis-Golgi network"/>
    <property type="evidence" value="ECO:0007669"/>
    <property type="project" value="TreeGrafter"/>
</dbReference>
<dbReference type="Proteomes" id="UP000007799">
    <property type="component" value="Unassembled WGS sequence"/>
</dbReference>
<dbReference type="GO" id="GO:0005802">
    <property type="term" value="C:trans-Golgi network"/>
    <property type="evidence" value="ECO:0007669"/>
    <property type="project" value="TreeGrafter"/>
</dbReference>
<sequence length="167" mass="18496">MATTALKTTSLSAVEFLVAEICRGSKDIATTHDARYKHVEAIGYRTGLALFESHSACISEAKKNMRFQGELDVIKYLCKDMWQVIFQKQIDNLRTNHKGVYVLHDNQHPMLTHLPRTIPIDENVQLLLAYPCGVIKGGLAALGITASVSAEITALPACKFNLDVRRA</sequence>
<protein>
    <recommendedName>
        <fullName evidence="4">Trafficking protein particle complex subunit 6B</fullName>
    </recommendedName>
</protein>
<dbReference type="GO" id="GO:0030008">
    <property type="term" value="C:TRAPP complex"/>
    <property type="evidence" value="ECO:0007669"/>
    <property type="project" value="TreeGrafter"/>
</dbReference>
<dbReference type="InterPro" id="IPR037992">
    <property type="entry name" value="TRAPPC6/Trs33"/>
</dbReference>
<dbReference type="Pfam" id="PF04051">
    <property type="entry name" value="TRAPP"/>
    <property type="match status" value="1"/>
</dbReference>
<dbReference type="InterPro" id="IPR007194">
    <property type="entry name" value="TRAPP_component"/>
</dbReference>
<evidence type="ECO:0000256" key="1">
    <source>
        <dbReference type="ARBA" id="ARBA00006218"/>
    </source>
</evidence>
<dbReference type="Gene3D" id="3.30.1380.20">
    <property type="entry name" value="Trafficking protein particle complex subunit 3"/>
    <property type="match status" value="1"/>
</dbReference>
<dbReference type="OrthoDB" id="941624at2759"/>
<dbReference type="GeneID" id="16070355"/>
<accession>F2ULX4</accession>
<dbReference type="eggNOG" id="KOG3316">
    <property type="taxonomic scope" value="Eukaryota"/>
</dbReference>
<dbReference type="STRING" id="946362.F2ULX4"/>
<reference evidence="2" key="1">
    <citation type="submission" date="2009-08" db="EMBL/GenBank/DDBJ databases">
        <title>Annotation of Salpingoeca rosetta.</title>
        <authorList>
            <consortium name="The Broad Institute Genome Sequencing Platform"/>
            <person name="Russ C."/>
            <person name="Cuomo C."/>
            <person name="Burger G."/>
            <person name="Gray M.W."/>
            <person name="Holland P.W.H."/>
            <person name="King N."/>
            <person name="Lang F.B.F."/>
            <person name="Roger A.J."/>
            <person name="Ruiz-Trillo I."/>
            <person name="Young S.K."/>
            <person name="Zeng Q."/>
            <person name="Gargeya S."/>
            <person name="Alvarado L."/>
            <person name="Berlin A."/>
            <person name="Chapman S.B."/>
            <person name="Chen Z."/>
            <person name="Freedman E."/>
            <person name="Gellesch M."/>
            <person name="Goldberg J."/>
            <person name="Griggs A."/>
            <person name="Gujja S."/>
            <person name="Heilman E."/>
            <person name="Heiman D."/>
            <person name="Howarth C."/>
            <person name="Mehta T."/>
            <person name="Neiman D."/>
            <person name="Pearson M."/>
            <person name="Roberts A."/>
            <person name="Saif S."/>
            <person name="Shea T."/>
            <person name="Shenoy N."/>
            <person name="Sisk P."/>
            <person name="Stolte C."/>
            <person name="Sykes S."/>
            <person name="White J."/>
            <person name="Yandava C."/>
            <person name="Haas B."/>
            <person name="Nusbaum C."/>
            <person name="Birren B."/>
        </authorList>
    </citation>
    <scope>NUCLEOTIDE SEQUENCE [LARGE SCALE GENOMIC DNA]</scope>
    <source>
        <strain evidence="2">ATCC 50818</strain>
    </source>
</reference>
<dbReference type="SUPFAM" id="SSF111126">
    <property type="entry name" value="Ligand-binding domain in the NO signalling and Golgi transport"/>
    <property type="match status" value="1"/>
</dbReference>
<proteinExistence type="inferred from homology"/>
<dbReference type="EMBL" id="GL832981">
    <property type="protein sequence ID" value="EGD78123.1"/>
    <property type="molecule type" value="Genomic_DNA"/>
</dbReference>
<dbReference type="InParanoid" id="F2ULX4"/>
<dbReference type="OMA" id="PACELHY"/>
<dbReference type="RefSeq" id="XP_004989799.1">
    <property type="nucleotide sequence ID" value="XM_004989742.1"/>
</dbReference>
<dbReference type="PANTHER" id="PTHR12817:SF0">
    <property type="entry name" value="GEO08327P1"/>
    <property type="match status" value="1"/>
</dbReference>
<evidence type="ECO:0000313" key="2">
    <source>
        <dbReference type="EMBL" id="EGD78123.1"/>
    </source>
</evidence>
<dbReference type="FunCoup" id="F2ULX4">
    <property type="interactions" value="798"/>
</dbReference>
<gene>
    <name evidence="2" type="ORF">PTSG_09001</name>
</gene>
<evidence type="ECO:0008006" key="4">
    <source>
        <dbReference type="Google" id="ProtNLM"/>
    </source>
</evidence>
<name>F2ULX4_SALR5</name>
<keyword evidence="3" id="KW-1185">Reference proteome</keyword>
<dbReference type="InterPro" id="IPR024096">
    <property type="entry name" value="NO_sig/Golgi_transp_ligand-bd"/>
</dbReference>
<dbReference type="PANTHER" id="PTHR12817">
    <property type="entry name" value="TRAFFICKING PROTEIN PARTICLE COMPLEX SUBUNIT 6B"/>
    <property type="match status" value="1"/>
</dbReference>
<dbReference type="GO" id="GO:0006888">
    <property type="term" value="P:endoplasmic reticulum to Golgi vesicle-mediated transport"/>
    <property type="evidence" value="ECO:0007669"/>
    <property type="project" value="TreeGrafter"/>
</dbReference>
<dbReference type="KEGG" id="sre:PTSG_09001"/>
<dbReference type="AlphaFoldDB" id="F2ULX4"/>
<comment type="similarity">
    <text evidence="1">Belongs to the TRAPP small subunits family. BET3 subfamily.</text>
</comment>